<evidence type="ECO:0000313" key="11">
    <source>
        <dbReference type="EMBL" id="MFC4024332.1"/>
    </source>
</evidence>
<evidence type="ECO:0000259" key="10">
    <source>
        <dbReference type="Pfam" id="PF01619"/>
    </source>
</evidence>
<dbReference type="InterPro" id="IPR002872">
    <property type="entry name" value="Proline_DH_dom"/>
</dbReference>
<gene>
    <name evidence="11" type="ORF">ACFOUV_11055</name>
</gene>
<dbReference type="Pfam" id="PF01619">
    <property type="entry name" value="Pro_dh"/>
    <property type="match status" value="1"/>
</dbReference>
<sequence length="338" mass="39146">MTSLTKDFFIGLSNNRLLNANAKKWGFRLGAEKFVAGTTMESVIDTLKELNSRGISGTLDNLGEFVSDKSEASLAKTEIIRILEKINEYNLDCHVSVKLTQLGLDIDQEFCIGNMKEILDTADAYNIFINIDMEKYIHYSKTLEILKNLRNEYKNVGTVIQSYLYRAEKDLKQLRDVRLRLVKGAYKESDEVAFYSKEEIDRNFIKLAKNRLLGDAFTSIATHDHNIIEELKGFVKKNNISKDKFEFQMLYGFRTEMHDELAEEGYNFCTYIPFGDDWFGYFMRRLAERPQNMNLVVKDIIYGKNNKIKKEPIILGTLAVTSVLVWKKKRNKKDKVIS</sequence>
<keyword evidence="8" id="KW-0642">Proline metabolism</keyword>
<evidence type="ECO:0000256" key="6">
    <source>
        <dbReference type="ARBA" id="ARBA00022827"/>
    </source>
</evidence>
<organism evidence="11 12">
    <name type="scientific">Oceanobacillus longus</name>
    <dbReference type="NCBI Taxonomy" id="930120"/>
    <lineage>
        <taxon>Bacteria</taxon>
        <taxon>Bacillati</taxon>
        <taxon>Bacillota</taxon>
        <taxon>Bacilli</taxon>
        <taxon>Bacillales</taxon>
        <taxon>Bacillaceae</taxon>
        <taxon>Oceanobacillus</taxon>
    </lineage>
</organism>
<evidence type="ECO:0000256" key="9">
    <source>
        <dbReference type="ARBA" id="ARBA00048779"/>
    </source>
</evidence>
<keyword evidence="7" id="KW-0560">Oxidoreductase</keyword>
<evidence type="ECO:0000256" key="1">
    <source>
        <dbReference type="ARBA" id="ARBA00001974"/>
    </source>
</evidence>
<evidence type="ECO:0000256" key="2">
    <source>
        <dbReference type="ARBA" id="ARBA00004739"/>
    </source>
</evidence>
<evidence type="ECO:0000256" key="4">
    <source>
        <dbReference type="ARBA" id="ARBA00022630"/>
    </source>
</evidence>
<dbReference type="RefSeq" id="WP_379496832.1">
    <property type="nucleotide sequence ID" value="NZ_JBHSAO010000008.1"/>
</dbReference>
<protein>
    <recommendedName>
        <fullName evidence="3">proline dehydrogenase</fullName>
        <ecNumber evidence="3">1.5.5.2</ecNumber>
    </recommendedName>
</protein>
<evidence type="ECO:0000313" key="12">
    <source>
        <dbReference type="Proteomes" id="UP001595772"/>
    </source>
</evidence>
<keyword evidence="6" id="KW-0274">FAD</keyword>
<dbReference type="PANTHER" id="PTHR13914">
    <property type="entry name" value="PROLINE OXIDASE"/>
    <property type="match status" value="1"/>
</dbReference>
<dbReference type="SUPFAM" id="SSF51730">
    <property type="entry name" value="FAD-linked oxidoreductase"/>
    <property type="match status" value="1"/>
</dbReference>
<dbReference type="PANTHER" id="PTHR13914:SF0">
    <property type="entry name" value="PROLINE DEHYDROGENASE 1, MITOCHONDRIAL"/>
    <property type="match status" value="1"/>
</dbReference>
<dbReference type="InterPro" id="IPR029041">
    <property type="entry name" value="FAD-linked_oxidoreductase-like"/>
</dbReference>
<dbReference type="InterPro" id="IPR015659">
    <property type="entry name" value="Proline_oxidase"/>
</dbReference>
<reference evidence="12" key="1">
    <citation type="journal article" date="2019" name="Int. J. Syst. Evol. Microbiol.">
        <title>The Global Catalogue of Microorganisms (GCM) 10K type strain sequencing project: providing services to taxonomists for standard genome sequencing and annotation.</title>
        <authorList>
            <consortium name="The Broad Institute Genomics Platform"/>
            <consortium name="The Broad Institute Genome Sequencing Center for Infectious Disease"/>
            <person name="Wu L."/>
            <person name="Ma J."/>
        </authorList>
    </citation>
    <scope>NUCLEOTIDE SEQUENCE [LARGE SCALE GENOMIC DNA]</scope>
    <source>
        <strain evidence="12">IBRC-M 10703</strain>
    </source>
</reference>
<comment type="caution">
    <text evidence="11">The sequence shown here is derived from an EMBL/GenBank/DDBJ whole genome shotgun (WGS) entry which is preliminary data.</text>
</comment>
<evidence type="ECO:0000256" key="7">
    <source>
        <dbReference type="ARBA" id="ARBA00023002"/>
    </source>
</evidence>
<dbReference type="Proteomes" id="UP001595772">
    <property type="component" value="Unassembled WGS sequence"/>
</dbReference>
<evidence type="ECO:0000256" key="8">
    <source>
        <dbReference type="ARBA" id="ARBA00023062"/>
    </source>
</evidence>
<keyword evidence="4" id="KW-0285">Flavoprotein</keyword>
<proteinExistence type="predicted"/>
<evidence type="ECO:0000256" key="3">
    <source>
        <dbReference type="ARBA" id="ARBA00012695"/>
    </source>
</evidence>
<comment type="pathway">
    <text evidence="2">Amino-acid degradation; L-proline degradation into L-glutamate; L-glutamate from L-proline: step 1/2.</text>
</comment>
<comment type="catalytic activity">
    <reaction evidence="9">
        <text>L-proline + a quinone = (S)-1-pyrroline-5-carboxylate + a quinol + H(+)</text>
        <dbReference type="Rhea" id="RHEA:23784"/>
        <dbReference type="ChEBI" id="CHEBI:15378"/>
        <dbReference type="ChEBI" id="CHEBI:17388"/>
        <dbReference type="ChEBI" id="CHEBI:24646"/>
        <dbReference type="ChEBI" id="CHEBI:60039"/>
        <dbReference type="ChEBI" id="CHEBI:132124"/>
        <dbReference type="EC" id="1.5.5.2"/>
    </reaction>
</comment>
<keyword evidence="5" id="KW-0547">Nucleotide-binding</keyword>
<dbReference type="PIRSF" id="PIRSF000196">
    <property type="entry name" value="Pro_dehydrog"/>
    <property type="match status" value="1"/>
</dbReference>
<evidence type="ECO:0000256" key="5">
    <source>
        <dbReference type="ARBA" id="ARBA00022741"/>
    </source>
</evidence>
<accession>A0ABV8H081</accession>
<dbReference type="InterPro" id="IPR008219">
    <property type="entry name" value="PRODH_bac_arc"/>
</dbReference>
<dbReference type="EMBL" id="JBHSAO010000008">
    <property type="protein sequence ID" value="MFC4024332.1"/>
    <property type="molecule type" value="Genomic_DNA"/>
</dbReference>
<dbReference type="Gene3D" id="3.20.20.220">
    <property type="match status" value="1"/>
</dbReference>
<name>A0ABV8H081_9BACI</name>
<keyword evidence="12" id="KW-1185">Reference proteome</keyword>
<comment type="cofactor">
    <cofactor evidence="1">
        <name>FAD</name>
        <dbReference type="ChEBI" id="CHEBI:57692"/>
    </cofactor>
</comment>
<dbReference type="EC" id="1.5.5.2" evidence="3"/>
<feature type="domain" description="Proline dehydrogenase" evidence="10">
    <location>
        <begin position="44"/>
        <end position="293"/>
    </location>
</feature>